<evidence type="ECO:0000259" key="1">
    <source>
        <dbReference type="Pfam" id="PF13173"/>
    </source>
</evidence>
<reference evidence="4" key="1">
    <citation type="submission" date="2017-08" db="EMBL/GenBank/DDBJ databases">
        <title>A dynamic microbial community with high functional redundancy inhabits the cold, oxic subseafloor aquifer.</title>
        <authorList>
            <person name="Tully B.J."/>
            <person name="Wheat C.G."/>
            <person name="Glazer B.T."/>
            <person name="Huber J.A."/>
        </authorList>
    </citation>
    <scope>NUCLEOTIDE SEQUENCE [LARGE SCALE GENOMIC DNA]</scope>
</reference>
<dbReference type="EMBL" id="NVUU01000016">
    <property type="protein sequence ID" value="PCI95516.1"/>
    <property type="molecule type" value="Genomic_DNA"/>
</dbReference>
<evidence type="ECO:0000313" key="4">
    <source>
        <dbReference type="Proteomes" id="UP000217838"/>
    </source>
</evidence>
<evidence type="ECO:0000259" key="2">
    <source>
        <dbReference type="Pfam" id="PF13635"/>
    </source>
</evidence>
<gene>
    <name evidence="3" type="ORF">COB11_01910</name>
</gene>
<dbReference type="InterPro" id="IPR041682">
    <property type="entry name" value="AAA_14"/>
</dbReference>
<dbReference type="Pfam" id="PF13635">
    <property type="entry name" value="DUF4143"/>
    <property type="match status" value="1"/>
</dbReference>
<dbReference type="Pfam" id="PF13173">
    <property type="entry name" value="AAA_14"/>
    <property type="match status" value="1"/>
</dbReference>
<dbReference type="Proteomes" id="UP000217838">
    <property type="component" value="Unassembled WGS sequence"/>
</dbReference>
<organism evidence="3 4">
    <name type="scientific">Aerophobetes bacterium</name>
    <dbReference type="NCBI Taxonomy" id="2030807"/>
    <lineage>
        <taxon>Bacteria</taxon>
        <taxon>Candidatus Aerophobota</taxon>
    </lineage>
</organism>
<dbReference type="PANTHER" id="PTHR43566:SF2">
    <property type="entry name" value="DUF4143 DOMAIN-CONTAINING PROTEIN"/>
    <property type="match status" value="1"/>
</dbReference>
<evidence type="ECO:0000313" key="3">
    <source>
        <dbReference type="EMBL" id="PCI95516.1"/>
    </source>
</evidence>
<dbReference type="SUPFAM" id="SSF52540">
    <property type="entry name" value="P-loop containing nucleoside triphosphate hydrolases"/>
    <property type="match status" value="1"/>
</dbReference>
<proteinExistence type="predicted"/>
<accession>A0A2A4YL25</accession>
<feature type="domain" description="DUF4143" evidence="2">
    <location>
        <begin position="193"/>
        <end position="352"/>
    </location>
</feature>
<sequence length="401" mass="46821">MYKRHLSKHILKYSKEYPIVALVGPRQSGKTTLVKKLFPDYKYLSLENITTRRSASEDPQGFLSTHGPFLILDEVQNVPELFSILQEVVDERQDPAQYILTGSSQFLLVEKISQSLAGRVVTFKLFPFSFLEIKQYDEDLEPDLIFKQVHKNRPKVSQEALFNLIHTGCYPRIYEKNLDAQKWYENYVFTYVERDVRMLLNVRNLRTFEHFLLLCASRSGQLLDYSDFSGALGISVSTVKEWISILETSGIIFILSPFFENFSKRIVKRPKLYFIDTGLLCHLLTIQTVDHLKTHPLIGWIFETFIISECYKRFCNLGKSPPLYFWKDQSSNEIDLLIYNGRECFPVEIKLSQSFHSDYRKIITRWFTYNKNPAKKGLVVYCGEHPDQINAETPGIPWCML</sequence>
<dbReference type="AlphaFoldDB" id="A0A2A4YL25"/>
<dbReference type="PANTHER" id="PTHR43566">
    <property type="entry name" value="CONSERVED PROTEIN"/>
    <property type="match status" value="1"/>
</dbReference>
<feature type="domain" description="AAA" evidence="1">
    <location>
        <begin position="18"/>
        <end position="133"/>
    </location>
</feature>
<protein>
    <submittedName>
        <fullName evidence="3">AAA family ATPase</fullName>
    </submittedName>
</protein>
<name>A0A2A4YL25_UNCAE</name>
<dbReference type="InterPro" id="IPR025420">
    <property type="entry name" value="DUF4143"/>
</dbReference>
<dbReference type="InterPro" id="IPR027417">
    <property type="entry name" value="P-loop_NTPase"/>
</dbReference>
<comment type="caution">
    <text evidence="3">The sequence shown here is derived from an EMBL/GenBank/DDBJ whole genome shotgun (WGS) entry which is preliminary data.</text>
</comment>